<dbReference type="Pfam" id="PF04657">
    <property type="entry name" value="DMT_YdcZ"/>
    <property type="match status" value="2"/>
</dbReference>
<feature type="transmembrane region" description="Helical" evidence="2">
    <location>
        <begin position="140"/>
        <end position="156"/>
    </location>
</feature>
<proteinExistence type="predicted"/>
<evidence type="ECO:0000313" key="3">
    <source>
        <dbReference type="EMBL" id="MFB9524774.1"/>
    </source>
</evidence>
<feature type="transmembrane region" description="Helical" evidence="2">
    <location>
        <begin position="80"/>
        <end position="99"/>
    </location>
</feature>
<evidence type="ECO:0000256" key="1">
    <source>
        <dbReference type="SAM" id="MobiDB-lite"/>
    </source>
</evidence>
<gene>
    <name evidence="3" type="ORF">ACFFTU_33060</name>
</gene>
<keyword evidence="2" id="KW-1133">Transmembrane helix</keyword>
<feature type="transmembrane region" description="Helical" evidence="2">
    <location>
        <begin position="200"/>
        <end position="220"/>
    </location>
</feature>
<protein>
    <submittedName>
        <fullName evidence="3">DMT family transporter</fullName>
    </submittedName>
</protein>
<dbReference type="EMBL" id="JBHMCR010000024">
    <property type="protein sequence ID" value="MFB9524774.1"/>
    <property type="molecule type" value="Genomic_DNA"/>
</dbReference>
<reference evidence="3 4" key="1">
    <citation type="submission" date="2024-09" db="EMBL/GenBank/DDBJ databases">
        <authorList>
            <person name="Sun Q."/>
            <person name="Mori K."/>
        </authorList>
    </citation>
    <scope>NUCLEOTIDE SEQUENCE [LARGE SCALE GENOMIC DNA]</scope>
    <source>
        <strain evidence="3 4">JCM 4362</strain>
    </source>
</reference>
<evidence type="ECO:0000313" key="4">
    <source>
        <dbReference type="Proteomes" id="UP001589718"/>
    </source>
</evidence>
<feature type="transmembrane region" description="Helical" evidence="2">
    <location>
        <begin position="105"/>
        <end position="128"/>
    </location>
</feature>
<name>A0ABV5PNY1_STRCM</name>
<evidence type="ECO:0000256" key="2">
    <source>
        <dbReference type="SAM" id="Phobius"/>
    </source>
</evidence>
<dbReference type="RefSeq" id="WP_345219517.1">
    <property type="nucleotide sequence ID" value="NZ_BAAAXE010000002.1"/>
</dbReference>
<feature type="region of interest" description="Disordered" evidence="1">
    <location>
        <begin position="313"/>
        <end position="337"/>
    </location>
</feature>
<comment type="caution">
    <text evidence="3">The sequence shown here is derived from an EMBL/GenBank/DDBJ whole genome shotgun (WGS) entry which is preliminary data.</text>
</comment>
<organism evidence="3 4">
    <name type="scientific">Streptomyces cremeus</name>
    <dbReference type="NCBI Taxonomy" id="66881"/>
    <lineage>
        <taxon>Bacteria</taxon>
        <taxon>Bacillati</taxon>
        <taxon>Actinomycetota</taxon>
        <taxon>Actinomycetes</taxon>
        <taxon>Kitasatosporales</taxon>
        <taxon>Streptomycetaceae</taxon>
        <taxon>Streptomyces</taxon>
    </lineage>
</organism>
<keyword evidence="4" id="KW-1185">Reference proteome</keyword>
<keyword evidence="2" id="KW-0472">Membrane</keyword>
<feature type="transmembrane region" description="Helical" evidence="2">
    <location>
        <begin position="40"/>
        <end position="59"/>
    </location>
</feature>
<dbReference type="Proteomes" id="UP001589718">
    <property type="component" value="Unassembled WGS sequence"/>
</dbReference>
<feature type="transmembrane region" description="Helical" evidence="2">
    <location>
        <begin position="258"/>
        <end position="279"/>
    </location>
</feature>
<keyword evidence="2" id="KW-0812">Transmembrane</keyword>
<sequence length="337" mass="33422">MPTATSPWLLLAVFSGALISLQSRLTGGLAAGLGGDGSAAAVLSFGSGLLVLALGLCAVRTARRGVTRVVRDVRARRLRPWQVLGGFGGAAFVLTQGLTVGVLGVALFSVAVVAGQVAGGLVFDRVGLGPAGPQRPTRRRVVGALLVLAAVVLSVADKLGGNLPYAALVLPLVAGVCVSWQQAVNGHVRDASGSAYTGTFFNFLAGTGALAVVFLVHAALAGLPHRLPSEPYLYLGGLVGIAFISIAVAAVRKLGVLLLGLCTITGQLAGSLALDLLLPHGGTEVTAATVAGIALALVAVTVAALPGGGPGRVVTGGAPAPRGATTASEPSPDRPRG</sequence>
<dbReference type="PANTHER" id="PTHR34821:SF2">
    <property type="entry name" value="INNER MEMBRANE PROTEIN YDCZ"/>
    <property type="match status" value="1"/>
</dbReference>
<feature type="compositionally biased region" description="Low complexity" evidence="1">
    <location>
        <begin position="313"/>
        <end position="327"/>
    </location>
</feature>
<dbReference type="PANTHER" id="PTHR34821">
    <property type="entry name" value="INNER MEMBRANE PROTEIN YDCZ"/>
    <property type="match status" value="1"/>
</dbReference>
<feature type="transmembrane region" description="Helical" evidence="2">
    <location>
        <begin position="162"/>
        <end position="180"/>
    </location>
</feature>
<accession>A0ABV5PNY1</accession>
<feature type="transmembrane region" description="Helical" evidence="2">
    <location>
        <begin position="232"/>
        <end position="251"/>
    </location>
</feature>
<dbReference type="InterPro" id="IPR006750">
    <property type="entry name" value="YdcZ"/>
</dbReference>
<feature type="transmembrane region" description="Helical" evidence="2">
    <location>
        <begin position="285"/>
        <end position="305"/>
    </location>
</feature>